<feature type="compositionally biased region" description="Polar residues" evidence="1">
    <location>
        <begin position="164"/>
        <end position="174"/>
    </location>
</feature>
<keyword evidence="2" id="KW-1133">Transmembrane helix</keyword>
<evidence type="ECO:0000313" key="5">
    <source>
        <dbReference type="Proteomes" id="UP001295444"/>
    </source>
</evidence>
<feature type="transmembrane region" description="Helical" evidence="2">
    <location>
        <begin position="195"/>
        <end position="216"/>
    </location>
</feature>
<dbReference type="Proteomes" id="UP001295444">
    <property type="component" value="Chromosome 05"/>
</dbReference>
<keyword evidence="2" id="KW-0812">Transmembrane</keyword>
<protein>
    <submittedName>
        <fullName evidence="4">Uncharacterized protein</fullName>
    </submittedName>
</protein>
<feature type="region of interest" description="Disordered" evidence="1">
    <location>
        <begin position="164"/>
        <end position="189"/>
    </location>
</feature>
<proteinExistence type="predicted"/>
<feature type="chain" id="PRO_5042080480" evidence="3">
    <location>
        <begin position="21"/>
        <end position="265"/>
    </location>
</feature>
<dbReference type="EMBL" id="OW240916">
    <property type="protein sequence ID" value="CAH2292140.1"/>
    <property type="molecule type" value="Genomic_DNA"/>
</dbReference>
<feature type="signal peptide" evidence="3">
    <location>
        <begin position="1"/>
        <end position="20"/>
    </location>
</feature>
<organism evidence="4 5">
    <name type="scientific">Pelobates cultripes</name>
    <name type="common">Western spadefoot toad</name>
    <dbReference type="NCBI Taxonomy" id="61616"/>
    <lineage>
        <taxon>Eukaryota</taxon>
        <taxon>Metazoa</taxon>
        <taxon>Chordata</taxon>
        <taxon>Craniata</taxon>
        <taxon>Vertebrata</taxon>
        <taxon>Euteleostomi</taxon>
        <taxon>Amphibia</taxon>
        <taxon>Batrachia</taxon>
        <taxon>Anura</taxon>
        <taxon>Pelobatoidea</taxon>
        <taxon>Pelobatidae</taxon>
        <taxon>Pelobates</taxon>
    </lineage>
</organism>
<reference evidence="4" key="1">
    <citation type="submission" date="2022-03" db="EMBL/GenBank/DDBJ databases">
        <authorList>
            <person name="Alioto T."/>
            <person name="Alioto T."/>
            <person name="Gomez Garrido J."/>
        </authorList>
    </citation>
    <scope>NUCLEOTIDE SEQUENCE</scope>
</reference>
<keyword evidence="3" id="KW-0732">Signal</keyword>
<evidence type="ECO:0000313" key="4">
    <source>
        <dbReference type="EMBL" id="CAH2292140.1"/>
    </source>
</evidence>
<keyword evidence="2" id="KW-0472">Membrane</keyword>
<name>A0AAD1S3N8_PELCU</name>
<accession>A0AAD1S3N8</accession>
<sequence length="265" mass="29631">MHRVLAQCLVILASVSLCVSSCTHYSVKFKGADSHKTQKKMRSCHLENNEEQEEWKEHGSAHCTITIQKDNDVHVICTNVPGLKKANATWNMTELINCTNDKPGENENGTFTYSNDILTLKLKNVTQPGNYGLMIDIGSDLIKPSDCNEDLDVTETDCVTSPISSPNLSNIQRESSIDGKFDTQSDNPNNRGRSWQLPLGIFVAVLLGGFAVYALWIHKQKRSKKLLRAQFSEILQSMQLLINNQQKEASCPNCQCCVDLEKPML</sequence>
<gene>
    <name evidence="4" type="ORF">PECUL_23A038305</name>
</gene>
<evidence type="ECO:0000256" key="1">
    <source>
        <dbReference type="SAM" id="MobiDB-lite"/>
    </source>
</evidence>
<keyword evidence="5" id="KW-1185">Reference proteome</keyword>
<evidence type="ECO:0000256" key="3">
    <source>
        <dbReference type="SAM" id="SignalP"/>
    </source>
</evidence>
<dbReference type="AlphaFoldDB" id="A0AAD1S3N8"/>
<evidence type="ECO:0000256" key="2">
    <source>
        <dbReference type="SAM" id="Phobius"/>
    </source>
</evidence>